<evidence type="ECO:0000256" key="4">
    <source>
        <dbReference type="ARBA" id="ARBA00022845"/>
    </source>
</evidence>
<dbReference type="GO" id="GO:0015934">
    <property type="term" value="C:large ribosomal subunit"/>
    <property type="evidence" value="ECO:0007669"/>
    <property type="project" value="InterPro"/>
</dbReference>
<evidence type="ECO:0000256" key="7">
    <source>
        <dbReference type="ARBA" id="ARBA00023274"/>
    </source>
</evidence>
<evidence type="ECO:0000256" key="10">
    <source>
        <dbReference type="RuleBase" id="RU000659"/>
    </source>
</evidence>
<evidence type="ECO:0000256" key="9">
    <source>
        <dbReference type="HAMAP-Rule" id="MF_01318"/>
    </source>
</evidence>
<dbReference type="OrthoDB" id="9803740at2"/>
<dbReference type="AlphaFoldDB" id="A0A841R4H7"/>
<proteinExistence type="inferred from homology"/>
<dbReference type="RefSeq" id="WP_024048579.1">
    <property type="nucleotide sequence ID" value="NZ_CABWNB010000003.1"/>
</dbReference>
<dbReference type="InterPro" id="IPR023673">
    <property type="entry name" value="Ribosomal_uL1_CS"/>
</dbReference>
<organism evidence="11 12">
    <name type="scientific">Negativicoccus succinicivorans</name>
    <dbReference type="NCBI Taxonomy" id="620903"/>
    <lineage>
        <taxon>Bacteria</taxon>
        <taxon>Bacillati</taxon>
        <taxon>Bacillota</taxon>
        <taxon>Negativicutes</taxon>
        <taxon>Veillonellales</taxon>
        <taxon>Veillonellaceae</taxon>
        <taxon>Negativicoccus</taxon>
    </lineage>
</organism>
<keyword evidence="12" id="KW-1185">Reference proteome</keyword>
<dbReference type="PROSITE" id="PS01199">
    <property type="entry name" value="RIBOSOMAL_L1"/>
    <property type="match status" value="1"/>
</dbReference>
<evidence type="ECO:0000256" key="1">
    <source>
        <dbReference type="ARBA" id="ARBA00010531"/>
    </source>
</evidence>
<gene>
    <name evidence="9" type="primary">rplA</name>
    <name evidence="11" type="ORF">HNR45_000492</name>
</gene>
<dbReference type="FunFam" id="3.40.50.790:FF:000001">
    <property type="entry name" value="50S ribosomal protein L1"/>
    <property type="match status" value="1"/>
</dbReference>
<comment type="similarity">
    <text evidence="1 9 10">Belongs to the universal ribosomal protein uL1 family.</text>
</comment>
<dbReference type="GeneID" id="93485770"/>
<dbReference type="Gene3D" id="3.40.50.790">
    <property type="match status" value="1"/>
</dbReference>
<dbReference type="GO" id="GO:0006417">
    <property type="term" value="P:regulation of translation"/>
    <property type="evidence" value="ECO:0007669"/>
    <property type="project" value="UniProtKB-KW"/>
</dbReference>
<dbReference type="InterPro" id="IPR005878">
    <property type="entry name" value="Ribosom_uL1_bac-type"/>
</dbReference>
<dbReference type="InterPro" id="IPR028364">
    <property type="entry name" value="Ribosomal_uL1/biogenesis"/>
</dbReference>
<comment type="function">
    <text evidence="9">Binds directly to 23S rRNA. The L1 stalk is quite mobile in the ribosome, and is involved in E site tRNA release.</text>
</comment>
<keyword evidence="4 9" id="KW-0810">Translation regulation</keyword>
<sequence length="235" mass="25137">MAKLTKRSKQASALVDRNTQYGLDEAVSLLKQTATAKFDETIELAFNLNVDPKYADQQIRGAIVLPHGTGKSKRVLVFAKGAKVQEAEAAGADFVGSEELVAKIQGGWLDFDVVVATPDMMSVVGRLGKVLGPKGLMPNPKVGTVTMDVTKAVQEVKAGKVEYRTDKAGNIQLSVGKASFSEDQLRDNIRTIFDRIAKARPASVKGQYMKSVTLSATMGPGVALDPTKVDAPTED</sequence>
<reference evidence="11 12" key="1">
    <citation type="submission" date="2020-08" db="EMBL/GenBank/DDBJ databases">
        <title>Genomic Encyclopedia of Type Strains, Phase IV (KMG-IV): sequencing the most valuable type-strain genomes for metagenomic binning, comparative biology and taxonomic classification.</title>
        <authorList>
            <person name="Goeker M."/>
        </authorList>
    </citation>
    <scope>NUCLEOTIDE SEQUENCE [LARGE SCALE GENOMIC DNA]</scope>
    <source>
        <strain evidence="11 12">DSM 21255</strain>
    </source>
</reference>
<evidence type="ECO:0000256" key="8">
    <source>
        <dbReference type="ARBA" id="ARBA00035241"/>
    </source>
</evidence>
<evidence type="ECO:0000256" key="3">
    <source>
        <dbReference type="ARBA" id="ARBA00022730"/>
    </source>
</evidence>
<dbReference type="InterPro" id="IPR023674">
    <property type="entry name" value="Ribosomal_uL1-like"/>
</dbReference>
<dbReference type="PANTHER" id="PTHR36427">
    <property type="entry name" value="54S RIBOSOMAL PROTEIN L1, MITOCHONDRIAL"/>
    <property type="match status" value="1"/>
</dbReference>
<keyword evidence="6 9" id="KW-0689">Ribosomal protein</keyword>
<evidence type="ECO:0000256" key="2">
    <source>
        <dbReference type="ARBA" id="ARBA00022491"/>
    </source>
</evidence>
<dbReference type="NCBIfam" id="TIGR01169">
    <property type="entry name" value="rplA_bact"/>
    <property type="match status" value="1"/>
</dbReference>
<keyword evidence="7 9" id="KW-0687">Ribonucleoprotein</keyword>
<dbReference type="Gene3D" id="3.30.190.20">
    <property type="match status" value="1"/>
</dbReference>
<dbReference type="PANTHER" id="PTHR36427:SF3">
    <property type="entry name" value="LARGE RIBOSOMAL SUBUNIT PROTEIN UL1M"/>
    <property type="match status" value="1"/>
</dbReference>
<dbReference type="Pfam" id="PF00687">
    <property type="entry name" value="Ribosomal_L1"/>
    <property type="match status" value="1"/>
</dbReference>
<dbReference type="SUPFAM" id="SSF56808">
    <property type="entry name" value="Ribosomal protein L1"/>
    <property type="match status" value="1"/>
</dbReference>
<comment type="caution">
    <text evidence="11">The sequence shown here is derived from an EMBL/GenBank/DDBJ whole genome shotgun (WGS) entry which is preliminary data.</text>
</comment>
<keyword evidence="5 9" id="KW-0694">RNA-binding</keyword>
<keyword evidence="9" id="KW-0820">tRNA-binding</keyword>
<dbReference type="InterPro" id="IPR002143">
    <property type="entry name" value="Ribosomal_uL1"/>
</dbReference>
<dbReference type="GO" id="GO:0003735">
    <property type="term" value="F:structural constituent of ribosome"/>
    <property type="evidence" value="ECO:0007669"/>
    <property type="project" value="InterPro"/>
</dbReference>
<name>A0A841R4H7_9FIRM</name>
<dbReference type="EMBL" id="JACHHI010000002">
    <property type="protein sequence ID" value="MBB6477462.1"/>
    <property type="molecule type" value="Genomic_DNA"/>
</dbReference>
<dbReference type="Proteomes" id="UP000591941">
    <property type="component" value="Unassembled WGS sequence"/>
</dbReference>
<dbReference type="CDD" id="cd00403">
    <property type="entry name" value="Ribosomal_L1"/>
    <property type="match status" value="1"/>
</dbReference>
<evidence type="ECO:0000313" key="12">
    <source>
        <dbReference type="Proteomes" id="UP000591941"/>
    </source>
</evidence>
<evidence type="ECO:0000313" key="11">
    <source>
        <dbReference type="EMBL" id="MBB6477462.1"/>
    </source>
</evidence>
<dbReference type="InterPro" id="IPR016095">
    <property type="entry name" value="Ribosomal_uL1_3-a/b-sand"/>
</dbReference>
<dbReference type="GO" id="GO:0006412">
    <property type="term" value="P:translation"/>
    <property type="evidence" value="ECO:0007669"/>
    <property type="project" value="UniProtKB-UniRule"/>
</dbReference>
<evidence type="ECO:0000256" key="6">
    <source>
        <dbReference type="ARBA" id="ARBA00022980"/>
    </source>
</evidence>
<accession>A0A841R4H7</accession>
<keyword evidence="3 9" id="KW-0699">rRNA-binding</keyword>
<dbReference type="PIRSF" id="PIRSF002155">
    <property type="entry name" value="Ribosomal_L1"/>
    <property type="match status" value="1"/>
</dbReference>
<comment type="function">
    <text evidence="9">Protein L1 is also a translational repressor protein, it controls the translation of the L11 operon by binding to its mRNA.</text>
</comment>
<dbReference type="HAMAP" id="MF_01318_B">
    <property type="entry name" value="Ribosomal_uL1_B"/>
    <property type="match status" value="1"/>
</dbReference>
<evidence type="ECO:0000256" key="5">
    <source>
        <dbReference type="ARBA" id="ARBA00022884"/>
    </source>
</evidence>
<dbReference type="GO" id="GO:0000049">
    <property type="term" value="F:tRNA binding"/>
    <property type="evidence" value="ECO:0007669"/>
    <property type="project" value="UniProtKB-KW"/>
</dbReference>
<protein>
    <recommendedName>
        <fullName evidence="8 9">Large ribosomal subunit protein uL1</fullName>
    </recommendedName>
</protein>
<dbReference type="GO" id="GO:0019843">
    <property type="term" value="F:rRNA binding"/>
    <property type="evidence" value="ECO:0007669"/>
    <property type="project" value="UniProtKB-UniRule"/>
</dbReference>
<keyword evidence="2 9" id="KW-0678">Repressor</keyword>
<comment type="subunit">
    <text evidence="9">Part of the 50S ribosomal subunit.</text>
</comment>